<dbReference type="PROSITE" id="PS51257">
    <property type="entry name" value="PROKAR_LIPOPROTEIN"/>
    <property type="match status" value="1"/>
</dbReference>
<comment type="caution">
    <text evidence="1">The sequence shown here is derived from an EMBL/GenBank/DDBJ whole genome shotgun (WGS) entry which is preliminary data.</text>
</comment>
<gene>
    <name evidence="1" type="ORF">GCM10023185_27260</name>
</gene>
<protein>
    <recommendedName>
        <fullName evidence="3">Lipoprotein</fullName>
    </recommendedName>
</protein>
<evidence type="ECO:0000313" key="2">
    <source>
        <dbReference type="Proteomes" id="UP001501153"/>
    </source>
</evidence>
<dbReference type="EMBL" id="BAABGZ010000040">
    <property type="protein sequence ID" value="GAA4360307.1"/>
    <property type="molecule type" value="Genomic_DNA"/>
</dbReference>
<dbReference type="RefSeq" id="WP_345236620.1">
    <property type="nucleotide sequence ID" value="NZ_BAABGZ010000040.1"/>
</dbReference>
<accession>A0ABP8IJA3</accession>
<sequence>MYLRSAHLPVLGMLLACTPPTKKPDPVAFPQLHPEMAATLDQAFSSGMLLLYLYPDSLSFRYRAMVMPFATKRVLDHRMPDEVARTPRNVVFIYTGAGQLLPRSAAFYQRLHAFDAVLETESAHKYKVVFPEKTRHYRVEGTCLVEDSLPHPKPLIPLLEAPPKKEAHP</sequence>
<organism evidence="1 2">
    <name type="scientific">Hymenobacter saemangeumensis</name>
    <dbReference type="NCBI Taxonomy" id="1084522"/>
    <lineage>
        <taxon>Bacteria</taxon>
        <taxon>Pseudomonadati</taxon>
        <taxon>Bacteroidota</taxon>
        <taxon>Cytophagia</taxon>
        <taxon>Cytophagales</taxon>
        <taxon>Hymenobacteraceae</taxon>
        <taxon>Hymenobacter</taxon>
    </lineage>
</organism>
<keyword evidence="2" id="KW-1185">Reference proteome</keyword>
<dbReference type="Proteomes" id="UP001501153">
    <property type="component" value="Unassembled WGS sequence"/>
</dbReference>
<evidence type="ECO:0000313" key="1">
    <source>
        <dbReference type="EMBL" id="GAA4360307.1"/>
    </source>
</evidence>
<proteinExistence type="predicted"/>
<name>A0ABP8IJA3_9BACT</name>
<reference evidence="2" key="1">
    <citation type="journal article" date="2019" name="Int. J. Syst. Evol. Microbiol.">
        <title>The Global Catalogue of Microorganisms (GCM) 10K type strain sequencing project: providing services to taxonomists for standard genome sequencing and annotation.</title>
        <authorList>
            <consortium name="The Broad Institute Genomics Platform"/>
            <consortium name="The Broad Institute Genome Sequencing Center for Infectious Disease"/>
            <person name="Wu L."/>
            <person name="Ma J."/>
        </authorList>
    </citation>
    <scope>NUCLEOTIDE SEQUENCE [LARGE SCALE GENOMIC DNA]</scope>
    <source>
        <strain evidence="2">JCM 17923</strain>
    </source>
</reference>
<evidence type="ECO:0008006" key="3">
    <source>
        <dbReference type="Google" id="ProtNLM"/>
    </source>
</evidence>